<dbReference type="EMBL" id="JAACJJ010000042">
    <property type="protein sequence ID" value="KAF5316593.1"/>
    <property type="molecule type" value="Genomic_DNA"/>
</dbReference>
<dbReference type="Gene3D" id="2.130.10.30">
    <property type="entry name" value="Regulator of chromosome condensation 1/beta-lactamase-inhibitor protein II"/>
    <property type="match status" value="2"/>
</dbReference>
<keyword evidence="3" id="KW-1185">Reference proteome</keyword>
<dbReference type="PROSITE" id="PS50012">
    <property type="entry name" value="RCC1_3"/>
    <property type="match status" value="3"/>
</dbReference>
<dbReference type="PANTHER" id="PTHR45982:SF1">
    <property type="entry name" value="REGULATOR OF CHROMOSOME CONDENSATION"/>
    <property type="match status" value="1"/>
</dbReference>
<feature type="repeat" description="RCC1" evidence="1">
    <location>
        <begin position="2"/>
        <end position="62"/>
    </location>
</feature>
<comment type="caution">
    <text evidence="2">The sequence shown here is derived from an EMBL/GenBank/DDBJ whole genome shotgun (WGS) entry which is preliminary data.</text>
</comment>
<dbReference type="Proteomes" id="UP000567179">
    <property type="component" value="Unassembled WGS sequence"/>
</dbReference>
<proteinExistence type="predicted"/>
<dbReference type="GO" id="GO:0005737">
    <property type="term" value="C:cytoplasm"/>
    <property type="evidence" value="ECO:0007669"/>
    <property type="project" value="TreeGrafter"/>
</dbReference>
<dbReference type="GO" id="GO:0005085">
    <property type="term" value="F:guanyl-nucleotide exchange factor activity"/>
    <property type="evidence" value="ECO:0007669"/>
    <property type="project" value="TreeGrafter"/>
</dbReference>
<organism evidence="2 3">
    <name type="scientific">Psilocybe cf. subviscida</name>
    <dbReference type="NCBI Taxonomy" id="2480587"/>
    <lineage>
        <taxon>Eukaryota</taxon>
        <taxon>Fungi</taxon>
        <taxon>Dikarya</taxon>
        <taxon>Basidiomycota</taxon>
        <taxon>Agaricomycotina</taxon>
        <taxon>Agaricomycetes</taxon>
        <taxon>Agaricomycetidae</taxon>
        <taxon>Agaricales</taxon>
        <taxon>Agaricineae</taxon>
        <taxon>Strophariaceae</taxon>
        <taxon>Psilocybe</taxon>
    </lineage>
</organism>
<dbReference type="InterPro" id="IPR009091">
    <property type="entry name" value="RCC1/BLIP-II"/>
</dbReference>
<reference evidence="2 3" key="1">
    <citation type="journal article" date="2020" name="ISME J.">
        <title>Uncovering the hidden diversity of litter-decomposition mechanisms in mushroom-forming fungi.</title>
        <authorList>
            <person name="Floudas D."/>
            <person name="Bentzer J."/>
            <person name="Ahren D."/>
            <person name="Johansson T."/>
            <person name="Persson P."/>
            <person name="Tunlid A."/>
        </authorList>
    </citation>
    <scope>NUCLEOTIDE SEQUENCE [LARGE SCALE GENOMIC DNA]</scope>
    <source>
        <strain evidence="2 3">CBS 101986</strain>
    </source>
</reference>
<dbReference type="PRINTS" id="PR00633">
    <property type="entry name" value="RCCNDNSATION"/>
</dbReference>
<dbReference type="AlphaFoldDB" id="A0A8H5B4V6"/>
<sequence length="403" mass="42878">MLSLLSCGSNAQGQLGNGTRDDSQRFLPCSFADHSPGSLPPGTKTILKVATGANHTMVLLELSGGDKEIWGCGDGRKGQLGSAYQQNASATTFQKLDLSLELSGQEQHSFEIIGATWETSYVVLSCGGGGPDMVLAMGSNEFGDLGAGTLKGKTKFNNIFLEDITGMYTGQRHIVLRLGTSKLIGWGSSRHGQLGDTASKPVASFPSMISLPSIIEDPIRSISLGMQHTVILFESGRLYSLGSNRKHQLDVVGAPLCHVLSLACTWNGTYVAFKDDHKEGSWEVCSSGNNSHSQLGRSVDESTIGGVSFPSSLDTQNSAVSIHCGSEHVLALVEDCEIWGWGWNEHGNLGVGHTDDVPLPTKIWPPEGPAHSHSFKVHGSWGGLGTSWICVEMPDEDGKSKAL</sequence>
<dbReference type="Pfam" id="PF00415">
    <property type="entry name" value="RCC1"/>
    <property type="match status" value="3"/>
</dbReference>
<feature type="repeat" description="RCC1" evidence="1">
    <location>
        <begin position="282"/>
        <end position="335"/>
    </location>
</feature>
<name>A0A8H5B4V6_9AGAR</name>
<protein>
    <submittedName>
        <fullName evidence="2">Uncharacterized protein</fullName>
    </submittedName>
</protein>
<evidence type="ECO:0000313" key="3">
    <source>
        <dbReference type="Proteomes" id="UP000567179"/>
    </source>
</evidence>
<feature type="repeat" description="RCC1" evidence="1">
    <location>
        <begin position="181"/>
        <end position="235"/>
    </location>
</feature>
<accession>A0A8H5B4V6</accession>
<gene>
    <name evidence="2" type="ORF">D9619_006616</name>
</gene>
<dbReference type="PANTHER" id="PTHR45982">
    <property type="entry name" value="REGULATOR OF CHROMOSOME CONDENSATION"/>
    <property type="match status" value="1"/>
</dbReference>
<dbReference type="InterPro" id="IPR051553">
    <property type="entry name" value="Ran_GTPase-activating"/>
</dbReference>
<evidence type="ECO:0000313" key="2">
    <source>
        <dbReference type="EMBL" id="KAF5316593.1"/>
    </source>
</evidence>
<dbReference type="SUPFAM" id="SSF50985">
    <property type="entry name" value="RCC1/BLIP-II"/>
    <property type="match status" value="2"/>
</dbReference>
<evidence type="ECO:0000256" key="1">
    <source>
        <dbReference type="PROSITE-ProRule" id="PRU00235"/>
    </source>
</evidence>
<dbReference type="InterPro" id="IPR000408">
    <property type="entry name" value="Reg_chr_condens"/>
</dbReference>
<dbReference type="OrthoDB" id="5370059at2759"/>